<dbReference type="STRING" id="758.GCA_000730685_00162"/>
<name>A0A3S5ES98_9PAST</name>
<proteinExistence type="predicted"/>
<dbReference type="EMBL" id="LR134405">
    <property type="protein sequence ID" value="VEH67547.1"/>
    <property type="molecule type" value="Genomic_DNA"/>
</dbReference>
<evidence type="ECO:0000313" key="2">
    <source>
        <dbReference type="Proteomes" id="UP000278733"/>
    </source>
</evidence>
<gene>
    <name evidence="1" type="ORF">NCTC8284_02744</name>
</gene>
<accession>A0A3S5ES98</accession>
<dbReference type="AlphaFoldDB" id="A0A3S5ES98"/>
<dbReference type="Proteomes" id="UP000278733">
    <property type="component" value="Chromosome"/>
</dbReference>
<dbReference type="OrthoDB" id="775526at2"/>
<dbReference type="RefSeq" id="WP_018356624.1">
    <property type="nucleotide sequence ID" value="NZ_BBIX01000009.1"/>
</dbReference>
<organism evidence="1 2">
    <name type="scientific">Rodentibacter pneumotropicus</name>
    <dbReference type="NCBI Taxonomy" id="758"/>
    <lineage>
        <taxon>Bacteria</taxon>
        <taxon>Pseudomonadati</taxon>
        <taxon>Pseudomonadota</taxon>
        <taxon>Gammaproteobacteria</taxon>
        <taxon>Pasteurellales</taxon>
        <taxon>Pasteurellaceae</taxon>
        <taxon>Rodentibacter</taxon>
    </lineage>
</organism>
<dbReference type="GeneID" id="61268228"/>
<evidence type="ECO:0000313" key="1">
    <source>
        <dbReference type="EMBL" id="VEH67547.1"/>
    </source>
</evidence>
<reference evidence="1 2" key="1">
    <citation type="submission" date="2018-12" db="EMBL/GenBank/DDBJ databases">
        <authorList>
            <consortium name="Pathogen Informatics"/>
        </authorList>
    </citation>
    <scope>NUCLEOTIDE SEQUENCE [LARGE SCALE GENOMIC DNA]</scope>
    <source>
        <strain evidence="1 2">NCTC8284</strain>
    </source>
</reference>
<protein>
    <submittedName>
        <fullName evidence="1">Uncharacterized protein</fullName>
    </submittedName>
</protein>
<dbReference type="KEGG" id="rpne:NCTC8284_02744"/>
<sequence length="138" mass="16427">MEEFYKKDLFIKASIDNKSIKNLNVTLEEQFDHKCKLIVHLEHLVVITKDNFFECLSEFKFCYPNIILFCKGYKLNVYPSRMFIQMGMGLKAYEMKLGKQATFDNVVNLFDYEEHDLTSSVELQKEYYFKWLNSLCGN</sequence>